<dbReference type="PANTHER" id="PTHR42742">
    <property type="entry name" value="TRANSCRIPTIONAL REPRESSOR MPRA"/>
    <property type="match status" value="1"/>
</dbReference>
<dbReference type="GO" id="GO:0046872">
    <property type="term" value="F:metal ion binding"/>
    <property type="evidence" value="ECO:0007669"/>
    <property type="project" value="UniProtKB-KW"/>
</dbReference>
<keyword evidence="10" id="KW-0119">Carbohydrate metabolism</keyword>
<keyword evidence="14" id="KW-1185">Reference proteome</keyword>
<keyword evidence="4" id="KW-0479">Metal-binding</keyword>
<reference evidence="14" key="1">
    <citation type="submission" date="2017-11" db="EMBL/GenBank/DDBJ databases">
        <authorList>
            <person name="Zhu W."/>
        </authorList>
    </citation>
    <scope>NUCLEOTIDE SEQUENCE [LARGE SCALE GENOMIC DNA]</scope>
    <source>
        <strain evidence="14">160</strain>
    </source>
</reference>
<dbReference type="FunFam" id="3.30.420.40:FF:000136">
    <property type="entry name" value="Putative fructokinase"/>
    <property type="match status" value="1"/>
</dbReference>
<evidence type="ECO:0000256" key="4">
    <source>
        <dbReference type="ARBA" id="ARBA00022723"/>
    </source>
</evidence>
<evidence type="ECO:0000256" key="2">
    <source>
        <dbReference type="ARBA" id="ARBA00006479"/>
    </source>
</evidence>
<keyword evidence="7" id="KW-0862">Zinc</keyword>
<dbReference type="GO" id="GO:0005524">
    <property type="term" value="F:ATP binding"/>
    <property type="evidence" value="ECO:0007669"/>
    <property type="project" value="UniProtKB-KW"/>
</dbReference>
<organism evidence="13 14">
    <name type="scientific">Oceanobacillus zhaokaii</name>
    <dbReference type="NCBI Taxonomy" id="2052660"/>
    <lineage>
        <taxon>Bacteria</taxon>
        <taxon>Bacillati</taxon>
        <taxon>Bacillota</taxon>
        <taxon>Bacilli</taxon>
        <taxon>Bacillales</taxon>
        <taxon>Bacillaceae</taxon>
        <taxon>Oceanobacillus</taxon>
    </lineage>
</organism>
<sequence>MQIGGIEAGGTKFVCAVSEETSRNIIDKVSVPTTDPKETLREVKLFFDKYDIKALGIASFGPIDLDTKSETYGSFLNTPKDKWKHYPLLEQLRANYSIPVFMDTDVNAACLAEYKYGAGRGADTSLYITVGTGIGAGLVQNGSIYQGKNHSEMGHVIIKKHKDDSFDGCCPYHGSCIEGMASGFAIERRYGKTGTELVDNNQVWEIEAYYLAQALMNYYVILRPEKMILGGGVMRQEKLYPLIRQYFTEQMNDYLDAGPVEELIVAPELNDEQGVIGAMELINRGYSNSRQ</sequence>
<dbReference type="EMBL" id="CP024848">
    <property type="protein sequence ID" value="AXI08574.1"/>
    <property type="molecule type" value="Genomic_DNA"/>
</dbReference>
<dbReference type="FunFam" id="3.30.420.40:FF:000153">
    <property type="entry name" value="Putative fructokinase"/>
    <property type="match status" value="1"/>
</dbReference>
<evidence type="ECO:0000256" key="7">
    <source>
        <dbReference type="ARBA" id="ARBA00022833"/>
    </source>
</evidence>
<proteinExistence type="inferred from homology"/>
<comment type="cofactor">
    <cofactor evidence="1">
        <name>Mg(2+)</name>
        <dbReference type="ChEBI" id="CHEBI:18420"/>
    </cofactor>
</comment>
<evidence type="ECO:0000256" key="8">
    <source>
        <dbReference type="ARBA" id="ARBA00022840"/>
    </source>
</evidence>
<comment type="similarity">
    <text evidence="2">Belongs to the ROK (NagC/XylR) family.</text>
</comment>
<dbReference type="GO" id="GO:0008865">
    <property type="term" value="F:fructokinase activity"/>
    <property type="evidence" value="ECO:0007669"/>
    <property type="project" value="UniProtKB-EC"/>
</dbReference>
<keyword evidence="3" id="KW-0808">Transferase</keyword>
<keyword evidence="8" id="KW-0067">ATP-binding</keyword>
<evidence type="ECO:0000313" key="13">
    <source>
        <dbReference type="EMBL" id="AXI08574.1"/>
    </source>
</evidence>
<keyword evidence="9" id="KW-0460">Magnesium</keyword>
<evidence type="ECO:0000256" key="12">
    <source>
        <dbReference type="ARBA" id="ARBA00048451"/>
    </source>
</evidence>
<evidence type="ECO:0000313" key="14">
    <source>
        <dbReference type="Proteomes" id="UP000253908"/>
    </source>
</evidence>
<gene>
    <name evidence="13" type="ORF">CUC15_06430</name>
</gene>
<dbReference type="InterPro" id="IPR000600">
    <property type="entry name" value="ROK"/>
</dbReference>
<accession>A0A345PEZ4</accession>
<protein>
    <recommendedName>
        <fullName evidence="11">fructokinase</fullName>
        <ecNumber evidence="11">2.7.1.4</ecNumber>
    </recommendedName>
</protein>
<evidence type="ECO:0000256" key="6">
    <source>
        <dbReference type="ARBA" id="ARBA00022777"/>
    </source>
</evidence>
<dbReference type="KEGG" id="ocn:CUC15_06430"/>
<dbReference type="OrthoDB" id="9783435at2"/>
<dbReference type="AlphaFoldDB" id="A0A345PEZ4"/>
<evidence type="ECO:0000256" key="11">
    <source>
        <dbReference type="ARBA" id="ARBA00038887"/>
    </source>
</evidence>
<dbReference type="Gene3D" id="3.30.420.40">
    <property type="match status" value="2"/>
</dbReference>
<dbReference type="Pfam" id="PF00480">
    <property type="entry name" value="ROK"/>
    <property type="match status" value="1"/>
</dbReference>
<dbReference type="InterPro" id="IPR051804">
    <property type="entry name" value="Carb_Metab_Reg_Kinase/Isom"/>
</dbReference>
<keyword evidence="5" id="KW-0547">Nucleotide-binding</keyword>
<dbReference type="PANTHER" id="PTHR42742:SF3">
    <property type="entry name" value="FRUCTOKINASE"/>
    <property type="match status" value="1"/>
</dbReference>
<dbReference type="EC" id="2.7.1.4" evidence="11"/>
<dbReference type="RefSeq" id="WP_114915869.1">
    <property type="nucleotide sequence ID" value="NZ_CP024848.1"/>
</dbReference>
<comment type="catalytic activity">
    <reaction evidence="12">
        <text>D-fructose + ATP = D-fructose 6-phosphate + ADP + H(+)</text>
        <dbReference type="Rhea" id="RHEA:16125"/>
        <dbReference type="ChEBI" id="CHEBI:15378"/>
        <dbReference type="ChEBI" id="CHEBI:30616"/>
        <dbReference type="ChEBI" id="CHEBI:37721"/>
        <dbReference type="ChEBI" id="CHEBI:61527"/>
        <dbReference type="ChEBI" id="CHEBI:456216"/>
        <dbReference type="EC" id="2.7.1.4"/>
    </reaction>
</comment>
<evidence type="ECO:0000256" key="10">
    <source>
        <dbReference type="ARBA" id="ARBA00023277"/>
    </source>
</evidence>
<dbReference type="InterPro" id="IPR043129">
    <property type="entry name" value="ATPase_NBD"/>
</dbReference>
<evidence type="ECO:0000256" key="1">
    <source>
        <dbReference type="ARBA" id="ARBA00001946"/>
    </source>
</evidence>
<evidence type="ECO:0000256" key="5">
    <source>
        <dbReference type="ARBA" id="ARBA00022741"/>
    </source>
</evidence>
<evidence type="ECO:0000256" key="3">
    <source>
        <dbReference type="ARBA" id="ARBA00022679"/>
    </source>
</evidence>
<dbReference type="SUPFAM" id="SSF53067">
    <property type="entry name" value="Actin-like ATPase domain"/>
    <property type="match status" value="1"/>
</dbReference>
<evidence type="ECO:0000256" key="9">
    <source>
        <dbReference type="ARBA" id="ARBA00022842"/>
    </source>
</evidence>
<keyword evidence="6 13" id="KW-0418">Kinase</keyword>
<name>A0A345PEZ4_9BACI</name>
<dbReference type="CDD" id="cd24067">
    <property type="entry name" value="ASKHA_NBD_ROK_BsFRK-like"/>
    <property type="match status" value="1"/>
</dbReference>
<dbReference type="Proteomes" id="UP000253908">
    <property type="component" value="Chromosome"/>
</dbReference>